<evidence type="ECO:0000256" key="2">
    <source>
        <dbReference type="ARBA" id="ARBA00022801"/>
    </source>
</evidence>
<feature type="compositionally biased region" description="Basic residues" evidence="4">
    <location>
        <begin position="122"/>
        <end position="131"/>
    </location>
</feature>
<dbReference type="AlphaFoldDB" id="A0ABC9F725"/>
<evidence type="ECO:0000256" key="4">
    <source>
        <dbReference type="SAM" id="MobiDB-lite"/>
    </source>
</evidence>
<dbReference type="InterPro" id="IPR038718">
    <property type="entry name" value="SNF2-like_sf"/>
</dbReference>
<dbReference type="PROSITE" id="PS51192">
    <property type="entry name" value="HELICASE_ATP_BIND_1"/>
    <property type="match status" value="1"/>
</dbReference>
<sequence length="769" mass="86560">MPVPLDIAILARRSLARFRRPADLKRTSPLRSDAHSRGTPEPAAPASSCREPSVAGAEQEGRPRPSIADDASGADGCRRSRSVLDPPFPSRISCPGTRSYRAMPPLFPSSCNSSEVVDGRDKRSHGARQYRKKSEDDGFSHPSERAVYEEYLQSIGRECGEQDPPKGAMTVSLFKYQRMALDWMLFRENSSHCAGGILADEQGLGKTIVVIALILKTRAQQSKFMSTDSSDGAAILVDKELKDEPLKFGVFSSLLELFRPKPAHCTVDRKPCAVDRMLSSVSTLRSTYTAKPAGGTLLVCPKCILTQWEEELSHKVTKDATLSVLVYHGCSRTMDPEELAKYDVVITTYGIVKQQFRSRKKGAAKEPGDSDVINSKPIAAVRWFRVVLDEAHEIRNCNSLVAKACWKLEGERKWCMSGTPMQNKFDALYSYLCFLRCKPYSEYSSFCFLLKKQNSTYASLGKTKLEILLGVVFLRRKKETLISGKPIIKLPPKTIQMRKIILTPEERDFYLRLDRGCQEMWMEYDTIPKHRRRPEEHPPTFDDILKLLKELQLACDHTCLVKSRSDDEPCSTIFERSYVSSKMNAVIGILNSIVNKHTVTESDANIESSSVESASEKALVFSQFTKVLDLLEPLLNSNGIQFRRLDGKTDDEAKEKAVNDFKTNPEVTVLLVSLKAGCVGLNLVAASHVIIVEPWWNPFLEYQAIDRAHRIGQTRPVTVYRLVAEDTIEERMLALQNMKRRMVERVLDGNSKEARQKKLGKDDLRFLFG</sequence>
<evidence type="ECO:0000259" key="5">
    <source>
        <dbReference type="PROSITE" id="PS51192"/>
    </source>
</evidence>
<dbReference type="Pfam" id="PF00176">
    <property type="entry name" value="SNF2-rel_dom"/>
    <property type="match status" value="1"/>
</dbReference>
<evidence type="ECO:0000259" key="6">
    <source>
        <dbReference type="PROSITE" id="PS51194"/>
    </source>
</evidence>
<keyword evidence="3" id="KW-0067">ATP-binding</keyword>
<dbReference type="Gene3D" id="3.40.50.10810">
    <property type="entry name" value="Tandem AAA-ATPase domain"/>
    <property type="match status" value="2"/>
</dbReference>
<dbReference type="GO" id="GO:0016787">
    <property type="term" value="F:hydrolase activity"/>
    <property type="evidence" value="ECO:0007669"/>
    <property type="project" value="UniProtKB-KW"/>
</dbReference>
<dbReference type="GO" id="GO:0005524">
    <property type="term" value="F:ATP binding"/>
    <property type="evidence" value="ECO:0007669"/>
    <property type="project" value="UniProtKB-KW"/>
</dbReference>
<protein>
    <submittedName>
        <fullName evidence="7">Uncharacterized protein</fullName>
    </submittedName>
</protein>
<feature type="domain" description="Helicase C-terminal" evidence="6">
    <location>
        <begin position="605"/>
        <end position="760"/>
    </location>
</feature>
<keyword evidence="8" id="KW-1185">Reference proteome</keyword>
<dbReference type="InterPro" id="IPR027417">
    <property type="entry name" value="P-loop_NTPase"/>
</dbReference>
<dbReference type="SUPFAM" id="SSF52540">
    <property type="entry name" value="P-loop containing nucleoside triphosphate hydrolases"/>
    <property type="match status" value="2"/>
</dbReference>
<name>A0ABC9F725_9POAL</name>
<evidence type="ECO:0000313" key="8">
    <source>
        <dbReference type="Proteomes" id="UP001497457"/>
    </source>
</evidence>
<feature type="region of interest" description="Disordered" evidence="4">
    <location>
        <begin position="111"/>
        <end position="142"/>
    </location>
</feature>
<dbReference type="InterPro" id="IPR014001">
    <property type="entry name" value="Helicase_ATP-bd"/>
</dbReference>
<evidence type="ECO:0000313" key="7">
    <source>
        <dbReference type="EMBL" id="CAL5070159.1"/>
    </source>
</evidence>
<keyword evidence="2" id="KW-0378">Hydrolase</keyword>
<accession>A0ABC9F725</accession>
<proteinExistence type="predicted"/>
<dbReference type="SMART" id="SM00487">
    <property type="entry name" value="DEXDc"/>
    <property type="match status" value="1"/>
</dbReference>
<dbReference type="CDD" id="cd18008">
    <property type="entry name" value="DEXDc_SHPRH-like"/>
    <property type="match status" value="1"/>
</dbReference>
<feature type="region of interest" description="Disordered" evidence="4">
    <location>
        <begin position="18"/>
        <end position="95"/>
    </location>
</feature>
<dbReference type="PROSITE" id="PS51194">
    <property type="entry name" value="HELICASE_CTER"/>
    <property type="match status" value="1"/>
</dbReference>
<keyword evidence="1" id="KW-0547">Nucleotide-binding</keyword>
<dbReference type="InterPro" id="IPR001650">
    <property type="entry name" value="Helicase_C-like"/>
</dbReference>
<dbReference type="CDD" id="cd18793">
    <property type="entry name" value="SF2_C_SNF"/>
    <property type="match status" value="1"/>
</dbReference>
<evidence type="ECO:0000256" key="3">
    <source>
        <dbReference type="ARBA" id="ARBA00022840"/>
    </source>
</evidence>
<dbReference type="InterPro" id="IPR049730">
    <property type="entry name" value="SNF2/RAD54-like_C"/>
</dbReference>
<dbReference type="Pfam" id="PF00271">
    <property type="entry name" value="Helicase_C"/>
    <property type="match status" value="1"/>
</dbReference>
<evidence type="ECO:0000256" key="1">
    <source>
        <dbReference type="ARBA" id="ARBA00022741"/>
    </source>
</evidence>
<gene>
    <name evidence="7" type="ORF">URODEC1_LOCUS102635</name>
</gene>
<feature type="compositionally biased region" description="Basic and acidic residues" evidence="4">
    <location>
        <begin position="132"/>
        <end position="142"/>
    </location>
</feature>
<reference evidence="7" key="1">
    <citation type="submission" date="2024-10" db="EMBL/GenBank/DDBJ databases">
        <authorList>
            <person name="Ryan C."/>
        </authorList>
    </citation>
    <scope>NUCLEOTIDE SEQUENCE [LARGE SCALE GENOMIC DNA]</scope>
</reference>
<dbReference type="Proteomes" id="UP001497457">
    <property type="component" value="Chromosome 5rd"/>
</dbReference>
<dbReference type="InterPro" id="IPR050628">
    <property type="entry name" value="SNF2_RAD54_helicase_TF"/>
</dbReference>
<dbReference type="InterPro" id="IPR000330">
    <property type="entry name" value="SNF2_N"/>
</dbReference>
<dbReference type="PANTHER" id="PTHR45626">
    <property type="entry name" value="TRANSCRIPTION TERMINATION FACTOR 2-RELATED"/>
    <property type="match status" value="1"/>
</dbReference>
<dbReference type="Gene3D" id="3.40.50.300">
    <property type="entry name" value="P-loop containing nucleotide triphosphate hydrolases"/>
    <property type="match status" value="1"/>
</dbReference>
<feature type="compositionally biased region" description="Basic and acidic residues" evidence="4">
    <location>
        <begin position="20"/>
        <end position="38"/>
    </location>
</feature>
<dbReference type="SMART" id="SM00490">
    <property type="entry name" value="HELICc"/>
    <property type="match status" value="1"/>
</dbReference>
<dbReference type="PANTHER" id="PTHR45626:SF24">
    <property type="entry name" value="HELICASE-LIKE TRANSCRIPTION FACTOR CHR28-RELATED"/>
    <property type="match status" value="1"/>
</dbReference>
<feature type="domain" description="Helicase ATP-binding" evidence="5">
    <location>
        <begin position="187"/>
        <end position="438"/>
    </location>
</feature>
<organism evidence="7 8">
    <name type="scientific">Urochloa decumbens</name>
    <dbReference type="NCBI Taxonomy" id="240449"/>
    <lineage>
        <taxon>Eukaryota</taxon>
        <taxon>Viridiplantae</taxon>
        <taxon>Streptophyta</taxon>
        <taxon>Embryophyta</taxon>
        <taxon>Tracheophyta</taxon>
        <taxon>Spermatophyta</taxon>
        <taxon>Magnoliopsida</taxon>
        <taxon>Liliopsida</taxon>
        <taxon>Poales</taxon>
        <taxon>Poaceae</taxon>
        <taxon>PACMAD clade</taxon>
        <taxon>Panicoideae</taxon>
        <taxon>Panicodae</taxon>
        <taxon>Paniceae</taxon>
        <taxon>Melinidinae</taxon>
        <taxon>Urochloa</taxon>
    </lineage>
</organism>
<dbReference type="EMBL" id="OZ075115">
    <property type="protein sequence ID" value="CAL5070159.1"/>
    <property type="molecule type" value="Genomic_DNA"/>
</dbReference>